<feature type="compositionally biased region" description="Basic and acidic residues" evidence="1">
    <location>
        <begin position="77"/>
        <end position="92"/>
    </location>
</feature>
<reference evidence="3 4" key="1">
    <citation type="journal article" date="2018" name="Mol. Biol. Evol.">
        <title>Broad Genomic Sampling Reveals a Smut Pathogenic Ancestry of the Fungal Clade Ustilaginomycotina.</title>
        <authorList>
            <person name="Kijpornyongpan T."/>
            <person name="Mondo S.J."/>
            <person name="Barry K."/>
            <person name="Sandor L."/>
            <person name="Lee J."/>
            <person name="Lipzen A."/>
            <person name="Pangilinan J."/>
            <person name="LaButti K."/>
            <person name="Hainaut M."/>
            <person name="Henrissat B."/>
            <person name="Grigoriev I.V."/>
            <person name="Spatafora J.W."/>
            <person name="Aime M.C."/>
        </authorList>
    </citation>
    <scope>NUCLEOTIDE SEQUENCE [LARGE SCALE GENOMIC DNA]</scope>
    <source>
        <strain evidence="3 4">MCA 4198</strain>
    </source>
</reference>
<sequence>MVRPFALFVVLFALASLLISLPAAAVEVNHLQRRARKKSMPTSSASFGAQQPQQPQLFQQETQMSNDPSSPPNALHPDSEKRFERSEHDSRLTRSANAANKGKERIYYFETDYESDSAEDVKRQQRSKPRGRSHQTERRGNNVSLDAIRRKGREVNDLIEARSDQTKRQSSKMRVEMEDLSLPDLEEEKRARERARYHKTKERRKEEEAATGQKSAVSASRLIGQKIKRLLEGQSFETWKGKDQRKLETTKMRKKRRASLLKIISQLRAKFEASRRGERGHQKKKTQSKQKAPTNQDEHERER</sequence>
<feature type="compositionally biased region" description="Basic residues" evidence="1">
    <location>
        <begin position="124"/>
        <end position="133"/>
    </location>
</feature>
<organism evidence="3 4">
    <name type="scientific">Acaromyces ingoldii</name>
    <dbReference type="NCBI Taxonomy" id="215250"/>
    <lineage>
        <taxon>Eukaryota</taxon>
        <taxon>Fungi</taxon>
        <taxon>Dikarya</taxon>
        <taxon>Basidiomycota</taxon>
        <taxon>Ustilaginomycotina</taxon>
        <taxon>Exobasidiomycetes</taxon>
        <taxon>Exobasidiales</taxon>
        <taxon>Cryptobasidiaceae</taxon>
        <taxon>Acaromyces</taxon>
    </lineage>
</organism>
<feature type="compositionally biased region" description="Basic and acidic residues" evidence="1">
    <location>
        <begin position="269"/>
        <end position="280"/>
    </location>
</feature>
<feature type="compositionally biased region" description="Basic residues" evidence="1">
    <location>
        <begin position="192"/>
        <end position="202"/>
    </location>
</feature>
<keyword evidence="4" id="KW-1185">Reference proteome</keyword>
<evidence type="ECO:0000256" key="2">
    <source>
        <dbReference type="SAM" id="SignalP"/>
    </source>
</evidence>
<dbReference type="GeneID" id="37042064"/>
<dbReference type="RefSeq" id="XP_025374206.1">
    <property type="nucleotide sequence ID" value="XM_025520148.1"/>
</dbReference>
<feature type="chain" id="PRO_5016388283" evidence="2">
    <location>
        <begin position="26"/>
        <end position="303"/>
    </location>
</feature>
<proteinExistence type="predicted"/>
<accession>A0A316YEE7</accession>
<feature type="region of interest" description="Disordered" evidence="1">
    <location>
        <begin position="269"/>
        <end position="303"/>
    </location>
</feature>
<feature type="signal peptide" evidence="2">
    <location>
        <begin position="1"/>
        <end position="25"/>
    </location>
</feature>
<feature type="compositionally biased region" description="Basic and acidic residues" evidence="1">
    <location>
        <begin position="147"/>
        <end position="177"/>
    </location>
</feature>
<dbReference type="InParanoid" id="A0A316YEE7"/>
<evidence type="ECO:0000256" key="1">
    <source>
        <dbReference type="SAM" id="MobiDB-lite"/>
    </source>
</evidence>
<keyword evidence="2" id="KW-0732">Signal</keyword>
<feature type="compositionally biased region" description="Low complexity" evidence="1">
    <location>
        <begin position="50"/>
        <end position="63"/>
    </location>
</feature>
<evidence type="ECO:0000313" key="3">
    <source>
        <dbReference type="EMBL" id="PWN87008.1"/>
    </source>
</evidence>
<feature type="region of interest" description="Disordered" evidence="1">
    <location>
        <begin position="114"/>
        <end position="218"/>
    </location>
</feature>
<dbReference type="Proteomes" id="UP000245768">
    <property type="component" value="Unassembled WGS sequence"/>
</dbReference>
<gene>
    <name evidence="3" type="ORF">FA10DRAFT_262795</name>
</gene>
<name>A0A316YEE7_9BASI</name>
<dbReference type="AlphaFoldDB" id="A0A316YEE7"/>
<feature type="compositionally biased region" description="Polar residues" evidence="1">
    <location>
        <begin position="40"/>
        <end position="49"/>
    </location>
</feature>
<evidence type="ECO:0000313" key="4">
    <source>
        <dbReference type="Proteomes" id="UP000245768"/>
    </source>
</evidence>
<feature type="region of interest" description="Disordered" evidence="1">
    <location>
        <begin position="37"/>
        <end position="99"/>
    </location>
</feature>
<dbReference type="EMBL" id="KZ819641">
    <property type="protein sequence ID" value="PWN87008.1"/>
    <property type="molecule type" value="Genomic_DNA"/>
</dbReference>
<protein>
    <submittedName>
        <fullName evidence="3">Uncharacterized protein</fullName>
    </submittedName>
</protein>